<protein>
    <submittedName>
        <fullName evidence="3">Uncharacterized protein</fullName>
    </submittedName>
</protein>
<dbReference type="EMBL" id="MU791064">
    <property type="protein sequence ID" value="KAJ3991352.1"/>
    <property type="molecule type" value="Genomic_DNA"/>
</dbReference>
<keyword evidence="4" id="KW-1185">Reference proteome</keyword>
<proteinExistence type="predicted"/>
<evidence type="ECO:0000313" key="4">
    <source>
        <dbReference type="Proteomes" id="UP001163828"/>
    </source>
</evidence>
<comment type="caution">
    <text evidence="3">The sequence shown here is derived from an EMBL/GenBank/DDBJ whole genome shotgun (WGS) entry which is preliminary data.</text>
</comment>
<sequence length="158" mass="17315">MLLRTVFFTLGVISAVCAAPFTSSSNLATPSLAVRAKSEPLVDISFKDLFATDPPPQDVQRRIALAVFGDVDKTSSLHWINGYTSGDTDFRWRRRSARNPTIIEGWSTYVKIPSTEVPGKAVTLVDYESEKKKIEDHSVTPLTQEALEASGLNGKGRS</sequence>
<gene>
    <name evidence="3" type="ORF">F5050DRAFT_1216731</name>
</gene>
<organism evidence="3 4">
    <name type="scientific">Lentinula boryana</name>
    <dbReference type="NCBI Taxonomy" id="40481"/>
    <lineage>
        <taxon>Eukaryota</taxon>
        <taxon>Fungi</taxon>
        <taxon>Dikarya</taxon>
        <taxon>Basidiomycota</taxon>
        <taxon>Agaricomycotina</taxon>
        <taxon>Agaricomycetes</taxon>
        <taxon>Agaricomycetidae</taxon>
        <taxon>Agaricales</taxon>
        <taxon>Marasmiineae</taxon>
        <taxon>Omphalotaceae</taxon>
        <taxon>Lentinula</taxon>
    </lineage>
</organism>
<keyword evidence="2" id="KW-0732">Signal</keyword>
<name>A0ABQ8PYK5_9AGAR</name>
<feature type="chain" id="PRO_5046695986" evidence="2">
    <location>
        <begin position="19"/>
        <end position="158"/>
    </location>
</feature>
<feature type="region of interest" description="Disordered" evidence="1">
    <location>
        <begin position="135"/>
        <end position="158"/>
    </location>
</feature>
<reference evidence="3" key="1">
    <citation type="submission" date="2022-08" db="EMBL/GenBank/DDBJ databases">
        <authorList>
            <consortium name="DOE Joint Genome Institute"/>
            <person name="Min B."/>
            <person name="Riley R."/>
            <person name="Sierra-Patev S."/>
            <person name="Naranjo-Ortiz M."/>
            <person name="Looney B."/>
            <person name="Konkel Z."/>
            <person name="Slot J.C."/>
            <person name="Sakamoto Y."/>
            <person name="Steenwyk J.L."/>
            <person name="Rokas A."/>
            <person name="Carro J."/>
            <person name="Camarero S."/>
            <person name="Ferreira P."/>
            <person name="Molpeceres G."/>
            <person name="Ruiz-Duenas F.J."/>
            <person name="Serrano A."/>
            <person name="Henrissat B."/>
            <person name="Drula E."/>
            <person name="Hughes K.W."/>
            <person name="Mata J.L."/>
            <person name="Ishikawa N.K."/>
            <person name="Vargas-Isla R."/>
            <person name="Ushijima S."/>
            <person name="Smith C.A."/>
            <person name="Ahrendt S."/>
            <person name="Andreopoulos W."/>
            <person name="He G."/>
            <person name="Labutti K."/>
            <person name="Lipzen A."/>
            <person name="Ng V."/>
            <person name="Sandor L."/>
            <person name="Barry K."/>
            <person name="Martinez A.T."/>
            <person name="Xiao Y."/>
            <person name="Gibbons J.G."/>
            <person name="Terashima K."/>
            <person name="Hibbett D.S."/>
            <person name="Grigoriev I.V."/>
        </authorList>
    </citation>
    <scope>NUCLEOTIDE SEQUENCE</scope>
    <source>
        <strain evidence="3">TFB10827</strain>
    </source>
</reference>
<accession>A0ABQ8PYK5</accession>
<evidence type="ECO:0000256" key="1">
    <source>
        <dbReference type="SAM" id="MobiDB-lite"/>
    </source>
</evidence>
<evidence type="ECO:0000256" key="2">
    <source>
        <dbReference type="SAM" id="SignalP"/>
    </source>
</evidence>
<dbReference type="Proteomes" id="UP001163828">
    <property type="component" value="Unassembled WGS sequence"/>
</dbReference>
<feature type="signal peptide" evidence="2">
    <location>
        <begin position="1"/>
        <end position="18"/>
    </location>
</feature>
<evidence type="ECO:0000313" key="3">
    <source>
        <dbReference type="EMBL" id="KAJ3991352.1"/>
    </source>
</evidence>